<dbReference type="Pfam" id="PF13921">
    <property type="entry name" value="Myb_DNA-bind_6"/>
    <property type="match status" value="1"/>
</dbReference>
<reference evidence="4" key="1">
    <citation type="submission" date="2018-12" db="EMBL/GenBank/DDBJ databases">
        <authorList>
            <person name="Sun L."/>
            <person name="Chen Z."/>
        </authorList>
    </citation>
    <scope>NUCLEOTIDE SEQUENCE [LARGE SCALE GENOMIC DNA]</scope>
    <source>
        <strain evidence="4">DSM 16012</strain>
    </source>
</reference>
<dbReference type="OrthoDB" id="2845592at2"/>
<dbReference type="NCBIfam" id="TIGR02894">
    <property type="entry name" value="DNA_bind_RsfA"/>
    <property type="match status" value="1"/>
</dbReference>
<comment type="caution">
    <text evidence="4">The sequence shown here is derived from an EMBL/GenBank/DDBJ whole genome shotgun (WGS) entry which is preliminary data.</text>
</comment>
<dbReference type="AlphaFoldDB" id="A0A443IQC5"/>
<accession>A0A443IQC5</accession>
<keyword evidence="5" id="KW-1185">Reference proteome</keyword>
<dbReference type="Gene3D" id="1.10.10.60">
    <property type="entry name" value="Homeodomain-like"/>
    <property type="match status" value="1"/>
</dbReference>
<organism evidence="4 5">
    <name type="scientific">Siminovitchia fortis</name>
    <dbReference type="NCBI Taxonomy" id="254758"/>
    <lineage>
        <taxon>Bacteria</taxon>
        <taxon>Bacillati</taxon>
        <taxon>Bacillota</taxon>
        <taxon>Bacilli</taxon>
        <taxon>Bacillales</taxon>
        <taxon>Bacillaceae</taxon>
        <taxon>Siminovitchia</taxon>
    </lineage>
</organism>
<dbReference type="InterPro" id="IPR014243">
    <property type="entry name" value="RsfA-like"/>
</dbReference>
<feature type="domain" description="Myb-like" evidence="3">
    <location>
        <begin position="5"/>
        <end position="57"/>
    </location>
</feature>
<dbReference type="PANTHER" id="PTHR41302:SF2">
    <property type="entry name" value="PRESPORE SPECIFIC TRANSCRIPTIONAL ACTIVATOR RSFA"/>
    <property type="match status" value="1"/>
</dbReference>
<dbReference type="PROSITE" id="PS50090">
    <property type="entry name" value="MYB_LIKE"/>
    <property type="match status" value="1"/>
</dbReference>
<protein>
    <submittedName>
        <fullName evidence="4">RsfA family transcriptional regulator</fullName>
    </submittedName>
</protein>
<evidence type="ECO:0000313" key="4">
    <source>
        <dbReference type="EMBL" id="RWR08204.1"/>
    </source>
</evidence>
<gene>
    <name evidence="4" type="ORF">D4N35_011980</name>
</gene>
<dbReference type="RefSeq" id="WP_120073897.1">
    <property type="nucleotide sequence ID" value="NZ_CP126113.1"/>
</dbReference>
<feature type="compositionally biased region" description="Basic and acidic residues" evidence="2">
    <location>
        <begin position="84"/>
        <end position="99"/>
    </location>
</feature>
<keyword evidence="1" id="KW-0175">Coiled coil</keyword>
<evidence type="ECO:0000256" key="1">
    <source>
        <dbReference type="SAM" id="Coils"/>
    </source>
</evidence>
<dbReference type="Proteomes" id="UP000273811">
    <property type="component" value="Unassembled WGS sequence"/>
</dbReference>
<name>A0A443IQC5_9BACI</name>
<dbReference type="PANTHER" id="PTHR41302">
    <property type="entry name" value="PRESPORE-SPECIFIC TRANSCRIPTIONAL REGULATOR RSFA-RELATED"/>
    <property type="match status" value="1"/>
</dbReference>
<sequence>MATGRQDAWTAEEDRLLAELVLSHIREGSTQLKAFKEAGAKLARTAAACGFRWNSYVRKAYQNEILLAKKERKHAQKSSTTPSMHEKNESEASREKEDSHLSIRDVISYLNGLQENQEASIQSYSALKEENQRLRQKIEEFSGKMEEMQKEYGNLKAEYSTLLTILDKARKLAAKEAGYETTGKADGT</sequence>
<dbReference type="InterPro" id="IPR001005">
    <property type="entry name" value="SANT/Myb"/>
</dbReference>
<feature type="region of interest" description="Disordered" evidence="2">
    <location>
        <begin position="72"/>
        <end position="99"/>
    </location>
</feature>
<evidence type="ECO:0000259" key="3">
    <source>
        <dbReference type="PROSITE" id="PS50090"/>
    </source>
</evidence>
<proteinExistence type="predicted"/>
<evidence type="ECO:0000256" key="2">
    <source>
        <dbReference type="SAM" id="MobiDB-lite"/>
    </source>
</evidence>
<feature type="coiled-coil region" evidence="1">
    <location>
        <begin position="124"/>
        <end position="165"/>
    </location>
</feature>
<dbReference type="GeneID" id="56391982"/>
<dbReference type="EMBL" id="QYTU02000026">
    <property type="protein sequence ID" value="RWR08204.1"/>
    <property type="molecule type" value="Genomic_DNA"/>
</dbReference>
<evidence type="ECO:0000313" key="5">
    <source>
        <dbReference type="Proteomes" id="UP000273811"/>
    </source>
</evidence>